<dbReference type="GO" id="GO:0008734">
    <property type="term" value="F:L-aspartate oxidase activity"/>
    <property type="evidence" value="ECO:0007669"/>
    <property type="project" value="UniProtKB-EC"/>
</dbReference>
<feature type="domain" description="Fumarate reductase/succinate dehydrogenase flavoprotein-like C-terminal" evidence="16">
    <location>
        <begin position="500"/>
        <end position="536"/>
    </location>
</feature>
<evidence type="ECO:0000256" key="7">
    <source>
        <dbReference type="ARBA" id="ARBA00022642"/>
    </source>
</evidence>
<sequence length="559" mass="56957">MSIAVVGSGIAGLYAALCAAEQHTPVLLVSKSALQHSSTWRAQGGIAAVMESSSGDTPASHCEDTLSAGAWTGNRAAATVLCREAGAHIRRLQKLGTTFDANPDGSPALAREAAHTARRILHIGGDATGAGIAAALMAAVRPHPRITILENAFAVRVVLTGGSVSGLEVLTEGRGQRLAVDAVVLATGGAGELYRHTTNPAGSTGDGIALARRAGAATRDEEFFQFHPTALAVPGTPLISEAVRGEGAVLRDSRGGRFMTGYHRDAELAPRDVVSRSIVRHLAATGEGTGEGAGEDTGEGTVWLDATGVARRRGPGFLASRFPGLAEVTAAHGFDWERELLPVVPAAHYWMGGIATDLSGRTSVPGLYAAGEAACTGVHGANRLASNSLLEGLVFGARAAAACTAPDAGRAWDAGTPAGLWAGIRRVPEAAGTPCSGTASSPSSQHALEAPSGTQPFGRTALQSLMWEKAGVLRSAAGLREAAGVLDGALPVLPGREGHIRALEDANLLTCARLVVGAALRRSVSIGAHFRTDAPQGVPGTPAAPAIHRPGTVPLPEFA</sequence>
<feature type="domain" description="FAD-dependent oxidoreductase 2 FAD-binding" evidence="15">
    <location>
        <begin position="3"/>
        <end position="389"/>
    </location>
</feature>
<evidence type="ECO:0000256" key="4">
    <source>
        <dbReference type="ARBA" id="ARBA00012173"/>
    </source>
</evidence>
<comment type="similarity">
    <text evidence="3 13">Belongs to the FAD-dependent oxidoreductase 2 family. NadB subfamily.</text>
</comment>
<dbReference type="PANTHER" id="PTHR42716:SF2">
    <property type="entry name" value="L-ASPARTATE OXIDASE, CHLOROPLASTIC"/>
    <property type="match status" value="1"/>
</dbReference>
<dbReference type="Pfam" id="PF02910">
    <property type="entry name" value="Succ_DH_flav_C"/>
    <property type="match status" value="1"/>
</dbReference>
<comment type="catalytic activity">
    <reaction evidence="11">
        <text>L-aspartate + O2 = iminosuccinate + H2O2</text>
        <dbReference type="Rhea" id="RHEA:25876"/>
        <dbReference type="ChEBI" id="CHEBI:15379"/>
        <dbReference type="ChEBI" id="CHEBI:16240"/>
        <dbReference type="ChEBI" id="CHEBI:29991"/>
        <dbReference type="ChEBI" id="CHEBI:77875"/>
        <dbReference type="EC" id="1.4.3.16"/>
    </reaction>
    <physiologicalReaction direction="left-to-right" evidence="11">
        <dbReference type="Rhea" id="RHEA:25877"/>
    </physiologicalReaction>
</comment>
<accession>A0ABY6FPG8</accession>
<name>A0ABY6FPG8_9MICC</name>
<dbReference type="InterPro" id="IPR005288">
    <property type="entry name" value="NadB"/>
</dbReference>
<protein>
    <recommendedName>
        <fullName evidence="5 12">L-aspartate oxidase</fullName>
        <ecNumber evidence="4 12">1.4.3.16</ecNumber>
    </recommendedName>
</protein>
<dbReference type="InterPro" id="IPR015939">
    <property type="entry name" value="Fum_Rdtase/Succ_DH_flav-like_C"/>
</dbReference>
<keyword evidence="18" id="KW-1185">Reference proteome</keyword>
<dbReference type="Gene3D" id="1.20.58.100">
    <property type="entry name" value="Fumarate reductase/succinate dehydrogenase flavoprotein-like, C-terminal domain"/>
    <property type="match status" value="1"/>
</dbReference>
<organism evidence="17 18">
    <name type="scientific">Arthrobacter koreensis</name>
    <dbReference type="NCBI Taxonomy" id="199136"/>
    <lineage>
        <taxon>Bacteria</taxon>
        <taxon>Bacillati</taxon>
        <taxon>Actinomycetota</taxon>
        <taxon>Actinomycetes</taxon>
        <taxon>Micrococcales</taxon>
        <taxon>Micrococcaceae</taxon>
        <taxon>Arthrobacter</taxon>
    </lineage>
</organism>
<evidence type="ECO:0000256" key="10">
    <source>
        <dbReference type="ARBA" id="ARBA00029426"/>
    </source>
</evidence>
<reference evidence="17" key="1">
    <citation type="submission" date="2022-09" db="EMBL/GenBank/DDBJ databases">
        <authorList>
            <person name="Li D."/>
            <person name="Cheng J."/>
            <person name="Li Y."/>
        </authorList>
    </citation>
    <scope>NUCLEOTIDE SEQUENCE</scope>
    <source>
        <strain evidence="17">DL</strain>
    </source>
</reference>
<dbReference type="NCBIfam" id="TIGR00551">
    <property type="entry name" value="nadB"/>
    <property type="match status" value="1"/>
</dbReference>
<dbReference type="RefSeq" id="WP_263127119.1">
    <property type="nucleotide sequence ID" value="NZ_CP106856.1"/>
</dbReference>
<evidence type="ECO:0000256" key="8">
    <source>
        <dbReference type="ARBA" id="ARBA00022827"/>
    </source>
</evidence>
<dbReference type="SUPFAM" id="SSF46977">
    <property type="entry name" value="Succinate dehydrogenase/fumarate reductase flavoprotein C-terminal domain"/>
    <property type="match status" value="1"/>
</dbReference>
<evidence type="ECO:0000259" key="15">
    <source>
        <dbReference type="Pfam" id="PF00890"/>
    </source>
</evidence>
<feature type="compositionally biased region" description="Polar residues" evidence="14">
    <location>
        <begin position="435"/>
        <end position="455"/>
    </location>
</feature>
<keyword evidence="8 13" id="KW-0274">FAD</keyword>
<dbReference type="Gene3D" id="3.90.700.10">
    <property type="entry name" value="Succinate dehydrogenase/fumarate reductase flavoprotein, catalytic domain"/>
    <property type="match status" value="1"/>
</dbReference>
<evidence type="ECO:0000256" key="6">
    <source>
        <dbReference type="ARBA" id="ARBA00022630"/>
    </source>
</evidence>
<evidence type="ECO:0000256" key="3">
    <source>
        <dbReference type="ARBA" id="ARBA00008562"/>
    </source>
</evidence>
<dbReference type="InterPro" id="IPR003953">
    <property type="entry name" value="FAD-dep_OxRdtase_2_FAD-bd"/>
</dbReference>
<dbReference type="Proteomes" id="UP001063368">
    <property type="component" value="Chromosome"/>
</dbReference>
<proteinExistence type="inferred from homology"/>
<comment type="cofactor">
    <cofactor evidence="1 13">
        <name>FAD</name>
        <dbReference type="ChEBI" id="CHEBI:57692"/>
    </cofactor>
</comment>
<dbReference type="Gene3D" id="3.50.50.60">
    <property type="entry name" value="FAD/NAD(P)-binding domain"/>
    <property type="match status" value="1"/>
</dbReference>
<evidence type="ECO:0000256" key="2">
    <source>
        <dbReference type="ARBA" id="ARBA00004950"/>
    </source>
</evidence>
<dbReference type="PRINTS" id="PR00368">
    <property type="entry name" value="FADPNR"/>
</dbReference>
<dbReference type="Pfam" id="PF00890">
    <property type="entry name" value="FAD_binding_2"/>
    <property type="match status" value="1"/>
</dbReference>
<evidence type="ECO:0000256" key="11">
    <source>
        <dbReference type="ARBA" id="ARBA00048305"/>
    </source>
</evidence>
<dbReference type="EMBL" id="CP106856">
    <property type="protein sequence ID" value="UYB35052.1"/>
    <property type="molecule type" value="Genomic_DNA"/>
</dbReference>
<dbReference type="SUPFAM" id="SSF51905">
    <property type="entry name" value="FAD/NAD(P)-binding domain"/>
    <property type="match status" value="1"/>
</dbReference>
<comment type="function">
    <text evidence="10">Catalyzes the oxidation of L-aspartate to iminoaspartate, the first step in the de novo biosynthesis of NAD(+).</text>
</comment>
<evidence type="ECO:0000256" key="9">
    <source>
        <dbReference type="ARBA" id="ARBA00023002"/>
    </source>
</evidence>
<evidence type="ECO:0000259" key="16">
    <source>
        <dbReference type="Pfam" id="PF02910"/>
    </source>
</evidence>
<dbReference type="SUPFAM" id="SSF56425">
    <property type="entry name" value="Succinate dehydrogenase/fumarate reductase flavoprotein, catalytic domain"/>
    <property type="match status" value="1"/>
</dbReference>
<evidence type="ECO:0000313" key="18">
    <source>
        <dbReference type="Proteomes" id="UP001063368"/>
    </source>
</evidence>
<comment type="pathway">
    <text evidence="2 13">Cofactor biosynthesis; NAD(+) biosynthesis; iminoaspartate from L-aspartate (oxidase route): step 1/1.</text>
</comment>
<evidence type="ECO:0000256" key="12">
    <source>
        <dbReference type="NCBIfam" id="TIGR00551"/>
    </source>
</evidence>
<feature type="region of interest" description="Disordered" evidence="14">
    <location>
        <begin position="535"/>
        <end position="559"/>
    </location>
</feature>
<evidence type="ECO:0000313" key="17">
    <source>
        <dbReference type="EMBL" id="UYB35052.1"/>
    </source>
</evidence>
<keyword evidence="9 13" id="KW-0560">Oxidoreductase</keyword>
<dbReference type="InterPro" id="IPR036188">
    <property type="entry name" value="FAD/NAD-bd_sf"/>
</dbReference>
<evidence type="ECO:0000256" key="1">
    <source>
        <dbReference type="ARBA" id="ARBA00001974"/>
    </source>
</evidence>
<dbReference type="InterPro" id="IPR037099">
    <property type="entry name" value="Fum_R/Succ_DH_flav-like_C_sf"/>
</dbReference>
<dbReference type="InterPro" id="IPR027477">
    <property type="entry name" value="Succ_DH/fumarate_Rdtase_cat_sf"/>
</dbReference>
<feature type="region of interest" description="Disordered" evidence="14">
    <location>
        <begin position="431"/>
        <end position="455"/>
    </location>
</feature>
<evidence type="ECO:0000256" key="13">
    <source>
        <dbReference type="RuleBase" id="RU362049"/>
    </source>
</evidence>
<dbReference type="EC" id="1.4.3.16" evidence="4 12"/>
<comment type="subcellular location">
    <subcellularLocation>
        <location evidence="13">Cytoplasm</location>
    </subcellularLocation>
</comment>
<evidence type="ECO:0000256" key="14">
    <source>
        <dbReference type="SAM" id="MobiDB-lite"/>
    </source>
</evidence>
<gene>
    <name evidence="17" type="primary">nadB</name>
    <name evidence="17" type="ORF">N9A08_10445</name>
</gene>
<keyword evidence="6 13" id="KW-0285">Flavoprotein</keyword>
<keyword evidence="7 13" id="KW-0662">Pyridine nucleotide biosynthesis</keyword>
<dbReference type="PANTHER" id="PTHR42716">
    <property type="entry name" value="L-ASPARTATE OXIDASE"/>
    <property type="match status" value="1"/>
</dbReference>
<evidence type="ECO:0000256" key="5">
    <source>
        <dbReference type="ARBA" id="ARBA00021901"/>
    </source>
</evidence>